<feature type="region of interest" description="Disordered" evidence="1">
    <location>
        <begin position="66"/>
        <end position="138"/>
    </location>
</feature>
<proteinExistence type="predicted"/>
<dbReference type="EMBL" id="JAGTJQ010000002">
    <property type="protein sequence ID" value="KAH7037030.1"/>
    <property type="molecule type" value="Genomic_DNA"/>
</dbReference>
<dbReference type="PROSITE" id="PS51837">
    <property type="entry name" value="LITAF"/>
    <property type="match status" value="1"/>
</dbReference>
<accession>A0A9P9BRN3</accession>
<evidence type="ECO:0000313" key="4">
    <source>
        <dbReference type="Proteomes" id="UP000756346"/>
    </source>
</evidence>
<dbReference type="RefSeq" id="XP_046016151.1">
    <property type="nucleotide sequence ID" value="XM_046152591.1"/>
</dbReference>
<reference evidence="3" key="1">
    <citation type="journal article" date="2021" name="Nat. Commun.">
        <title>Genetic determinants of endophytism in the Arabidopsis root mycobiome.</title>
        <authorList>
            <person name="Mesny F."/>
            <person name="Miyauchi S."/>
            <person name="Thiergart T."/>
            <person name="Pickel B."/>
            <person name="Atanasova L."/>
            <person name="Karlsson M."/>
            <person name="Huettel B."/>
            <person name="Barry K.W."/>
            <person name="Haridas S."/>
            <person name="Chen C."/>
            <person name="Bauer D."/>
            <person name="Andreopoulos W."/>
            <person name="Pangilinan J."/>
            <person name="LaButti K."/>
            <person name="Riley R."/>
            <person name="Lipzen A."/>
            <person name="Clum A."/>
            <person name="Drula E."/>
            <person name="Henrissat B."/>
            <person name="Kohler A."/>
            <person name="Grigoriev I.V."/>
            <person name="Martin F.M."/>
            <person name="Hacquard S."/>
        </authorList>
    </citation>
    <scope>NUCLEOTIDE SEQUENCE</scope>
    <source>
        <strain evidence="3">MPI-CAGE-CH-0230</strain>
    </source>
</reference>
<name>A0A9P9BRN3_9PEZI</name>
<dbReference type="GeneID" id="70182137"/>
<feature type="domain" description="LITAF" evidence="2">
    <location>
        <begin position="184"/>
        <end position="266"/>
    </location>
</feature>
<feature type="compositionally biased region" description="Polar residues" evidence="1">
    <location>
        <begin position="66"/>
        <end position="85"/>
    </location>
</feature>
<dbReference type="Proteomes" id="UP000756346">
    <property type="component" value="Unassembled WGS sequence"/>
</dbReference>
<sequence length="290" mass="31686">MAARRAWLEYFLRAPPLFVTVSTASRLGRCFSGVTTRSYLRALALLQPLANCPYIAFSYSSVPRSTTSGIMAPTRSNSASSTTHDSPPSYSASSTTPPSQSEKLSSNPFDPQPESSTKTTDYKPPVKAHSPLPYIDDGGLPEVVTSHQSVDIRPDIDPHKIREQQIYPHQRDSIASQSTALGSFSAATVTPLHLLGDQPDTVDCPFCQRRSITRVKKKPSLATHAAATGLFLTTIGGTVVPYAKQWKSHVSHYCNNCNRKVAQRRNGQDTMQPLGTPEHMREVSRYPAAA</sequence>
<dbReference type="SMART" id="SM00714">
    <property type="entry name" value="LITAF"/>
    <property type="match status" value="1"/>
</dbReference>
<gene>
    <name evidence="3" type="ORF">B0I36DRAFT_313169</name>
</gene>
<comment type="caution">
    <text evidence="3">The sequence shown here is derived from an EMBL/GenBank/DDBJ whole genome shotgun (WGS) entry which is preliminary data.</text>
</comment>
<dbReference type="AlphaFoldDB" id="A0A9P9BRN3"/>
<keyword evidence="4" id="KW-1185">Reference proteome</keyword>
<dbReference type="InterPro" id="IPR006629">
    <property type="entry name" value="LITAF"/>
</dbReference>
<feature type="region of interest" description="Disordered" evidence="1">
    <location>
        <begin position="264"/>
        <end position="290"/>
    </location>
</feature>
<evidence type="ECO:0000256" key="1">
    <source>
        <dbReference type="SAM" id="MobiDB-lite"/>
    </source>
</evidence>
<feature type="compositionally biased region" description="Low complexity" evidence="1">
    <location>
        <begin position="86"/>
        <end position="101"/>
    </location>
</feature>
<dbReference type="Pfam" id="PF10601">
    <property type="entry name" value="zf-LITAF-like"/>
    <property type="match status" value="1"/>
</dbReference>
<protein>
    <recommendedName>
        <fullName evidence="2">LITAF domain-containing protein</fullName>
    </recommendedName>
</protein>
<evidence type="ECO:0000259" key="2">
    <source>
        <dbReference type="PROSITE" id="PS51837"/>
    </source>
</evidence>
<organism evidence="3 4">
    <name type="scientific">Microdochium trichocladiopsis</name>
    <dbReference type="NCBI Taxonomy" id="1682393"/>
    <lineage>
        <taxon>Eukaryota</taxon>
        <taxon>Fungi</taxon>
        <taxon>Dikarya</taxon>
        <taxon>Ascomycota</taxon>
        <taxon>Pezizomycotina</taxon>
        <taxon>Sordariomycetes</taxon>
        <taxon>Xylariomycetidae</taxon>
        <taxon>Xylariales</taxon>
        <taxon>Microdochiaceae</taxon>
        <taxon>Microdochium</taxon>
    </lineage>
</organism>
<feature type="compositionally biased region" description="Polar residues" evidence="1">
    <location>
        <begin position="102"/>
        <end position="119"/>
    </location>
</feature>
<dbReference type="OrthoDB" id="5599753at2759"/>
<evidence type="ECO:0000313" key="3">
    <source>
        <dbReference type="EMBL" id="KAH7037030.1"/>
    </source>
</evidence>